<dbReference type="RefSeq" id="WP_212527484.1">
    <property type="nucleotide sequence ID" value="NZ_JAGSOG010000019.1"/>
</dbReference>
<comment type="caution">
    <text evidence="3">The sequence shown here is derived from an EMBL/GenBank/DDBJ whole genome shotgun (WGS) entry which is preliminary data.</text>
</comment>
<dbReference type="Proteomes" id="UP000675781">
    <property type="component" value="Unassembled WGS sequence"/>
</dbReference>
<dbReference type="GO" id="GO:0050661">
    <property type="term" value="F:NADP binding"/>
    <property type="evidence" value="ECO:0007669"/>
    <property type="project" value="InterPro"/>
</dbReference>
<dbReference type="InterPro" id="IPR008927">
    <property type="entry name" value="6-PGluconate_DH-like_C_sf"/>
</dbReference>
<dbReference type="InterPro" id="IPR015814">
    <property type="entry name" value="Pgluconate_DH_NAD-bd_C"/>
</dbReference>
<evidence type="ECO:0000259" key="1">
    <source>
        <dbReference type="Pfam" id="PF03446"/>
    </source>
</evidence>
<dbReference type="PANTHER" id="PTHR43580:SF2">
    <property type="entry name" value="CYTOKINE-LIKE NUCLEAR FACTOR N-PAC"/>
    <property type="match status" value="1"/>
</dbReference>
<keyword evidence="4" id="KW-1185">Reference proteome</keyword>
<gene>
    <name evidence="3" type="ORF">KDL01_06785</name>
</gene>
<dbReference type="SUPFAM" id="SSF51735">
    <property type="entry name" value="NAD(P)-binding Rossmann-fold domains"/>
    <property type="match status" value="1"/>
</dbReference>
<dbReference type="AlphaFoldDB" id="A0A941EL85"/>
<feature type="domain" description="6-phosphogluconate dehydrogenase NADP-binding" evidence="1">
    <location>
        <begin position="6"/>
        <end position="148"/>
    </location>
</feature>
<dbReference type="SUPFAM" id="SSF48179">
    <property type="entry name" value="6-phosphogluconate dehydrogenase C-terminal domain-like"/>
    <property type="match status" value="1"/>
</dbReference>
<organism evidence="3 4">
    <name type="scientific">Actinospica durhamensis</name>
    <dbReference type="NCBI Taxonomy" id="1508375"/>
    <lineage>
        <taxon>Bacteria</taxon>
        <taxon>Bacillati</taxon>
        <taxon>Actinomycetota</taxon>
        <taxon>Actinomycetes</taxon>
        <taxon>Catenulisporales</taxon>
        <taxon>Actinospicaceae</taxon>
        <taxon>Actinospica</taxon>
    </lineage>
</organism>
<accession>A0A941EL85</accession>
<evidence type="ECO:0000313" key="3">
    <source>
        <dbReference type="EMBL" id="MBR7832960.1"/>
    </source>
</evidence>
<feature type="domain" description="Phosphogluconate dehydrogenase NAD-binding putative C-terminal" evidence="2">
    <location>
        <begin position="189"/>
        <end position="258"/>
    </location>
</feature>
<dbReference type="InterPro" id="IPR006115">
    <property type="entry name" value="6PGDH_NADP-bd"/>
</dbReference>
<protein>
    <submittedName>
        <fullName evidence="3">NAD(P)-dependent oxidoreductase</fullName>
    </submittedName>
</protein>
<evidence type="ECO:0000313" key="4">
    <source>
        <dbReference type="Proteomes" id="UP000675781"/>
    </source>
</evidence>
<dbReference type="Pfam" id="PF03446">
    <property type="entry name" value="NAD_binding_2"/>
    <property type="match status" value="1"/>
</dbReference>
<name>A0A941EL85_9ACTN</name>
<dbReference type="Gene3D" id="3.40.50.720">
    <property type="entry name" value="NAD(P)-binding Rossmann-like Domain"/>
    <property type="match status" value="1"/>
</dbReference>
<dbReference type="Pfam" id="PF09130">
    <property type="entry name" value="DUF1932"/>
    <property type="match status" value="1"/>
</dbReference>
<sequence>MTGTDIGILHPGAMGAQVGAQAAGAGARVWWLPQGRGAHSAERAGAAGLRPAASVAELAGTCRIILSVCPPAAALEVARLVAATAFGGIYVDANAISPAHARAVAELFGTRAQVVDGGIVGGPPVGPGTRLYLSGPREAAEEVSAVFEPTLLQPRVLEGPVGQASALKLAFASFNKISYLLAAQSFALADAHGVLSELVSLAGHAAPGTLLAKPEQVTNAGPRAWRWGPEITEIAQALTAQGLPGDVADSAALLFTRWAELKDTADPTLEQLISALHDD</sequence>
<evidence type="ECO:0000259" key="2">
    <source>
        <dbReference type="Pfam" id="PF09130"/>
    </source>
</evidence>
<dbReference type="InterPro" id="IPR036291">
    <property type="entry name" value="NAD(P)-bd_dom_sf"/>
</dbReference>
<dbReference type="EMBL" id="JAGSOG010000019">
    <property type="protein sequence ID" value="MBR7832960.1"/>
    <property type="molecule type" value="Genomic_DNA"/>
</dbReference>
<dbReference type="PANTHER" id="PTHR43580">
    <property type="entry name" value="OXIDOREDUCTASE GLYR1-RELATED"/>
    <property type="match status" value="1"/>
</dbReference>
<dbReference type="InterPro" id="IPR051265">
    <property type="entry name" value="HIBADH-related_NP60_sf"/>
</dbReference>
<reference evidence="3" key="1">
    <citation type="submission" date="2021-04" db="EMBL/GenBank/DDBJ databases">
        <title>Genome based classification of Actinospica acidithermotolerans sp. nov., an actinobacterium isolated from an Indonesian hot spring.</title>
        <authorList>
            <person name="Kusuma A.B."/>
            <person name="Putra K.E."/>
            <person name="Nafisah S."/>
            <person name="Loh J."/>
            <person name="Nouioui I."/>
            <person name="Goodfellow M."/>
        </authorList>
    </citation>
    <scope>NUCLEOTIDE SEQUENCE</scope>
    <source>
        <strain evidence="3">CSCA 57</strain>
    </source>
</reference>
<proteinExistence type="predicted"/>